<keyword evidence="1" id="KW-0805">Transcription regulation</keyword>
<evidence type="ECO:0008006" key="6">
    <source>
        <dbReference type="Google" id="ProtNLM"/>
    </source>
</evidence>
<keyword evidence="5" id="KW-1185">Reference proteome</keyword>
<organism evidence="4 5">
    <name type="scientific">Cryptosporangium minutisporangium</name>
    <dbReference type="NCBI Taxonomy" id="113569"/>
    <lineage>
        <taxon>Bacteria</taxon>
        <taxon>Bacillati</taxon>
        <taxon>Actinomycetota</taxon>
        <taxon>Actinomycetes</taxon>
        <taxon>Cryptosporangiales</taxon>
        <taxon>Cryptosporangiaceae</taxon>
        <taxon>Cryptosporangium</taxon>
    </lineage>
</organism>
<keyword evidence="3" id="KW-1133">Transmembrane helix</keyword>
<feature type="transmembrane region" description="Helical" evidence="3">
    <location>
        <begin position="95"/>
        <end position="112"/>
    </location>
</feature>
<keyword evidence="3" id="KW-0472">Membrane</keyword>
<dbReference type="InterPro" id="IPR041916">
    <property type="entry name" value="Anti_sigma_zinc_sf"/>
</dbReference>
<evidence type="ECO:0000256" key="2">
    <source>
        <dbReference type="ARBA" id="ARBA00023163"/>
    </source>
</evidence>
<feature type="transmembrane region" description="Helical" evidence="3">
    <location>
        <begin position="158"/>
        <end position="181"/>
    </location>
</feature>
<feature type="transmembrane region" description="Helical" evidence="3">
    <location>
        <begin position="187"/>
        <end position="204"/>
    </location>
</feature>
<protein>
    <recommendedName>
        <fullName evidence="6">Zf-HC2 domain-containing protein</fullName>
    </recommendedName>
</protein>
<feature type="transmembrane region" description="Helical" evidence="3">
    <location>
        <begin position="237"/>
        <end position="258"/>
    </location>
</feature>
<reference evidence="5" key="1">
    <citation type="journal article" date="2019" name="Int. J. Syst. Evol. Microbiol.">
        <title>The Global Catalogue of Microorganisms (GCM) 10K type strain sequencing project: providing services to taxonomists for standard genome sequencing and annotation.</title>
        <authorList>
            <consortium name="The Broad Institute Genomics Platform"/>
            <consortium name="The Broad Institute Genome Sequencing Center for Infectious Disease"/>
            <person name="Wu L."/>
            <person name="Ma J."/>
        </authorList>
    </citation>
    <scope>NUCLEOTIDE SEQUENCE [LARGE SCALE GENOMIC DNA]</scope>
    <source>
        <strain evidence="5">JCM 9458</strain>
    </source>
</reference>
<sequence length="276" mass="28660">MNSRWHVSQADLAGYAAGTLPVPALWSVEAHVAACATCRDELSAVAGPTVVDAGWERLDAELDAPRPGAIERLLVACGVPEYTGRLLAATPALRGSWLTAVAVTLTLAALLAQYVDPVVFLALTPLLPLIGVAVSFGPGIDPTYETTVVAPFSTFRLLLLRCAAVLSANTVLAAAASLTMAEYGLRIVGWFLPSLALTIVTLLLTPRLGSVPAAAVVGLGWFGVVFSTDALHSTSSAPYSVAGQSAIAAAALVAAIALRHQIAAFDRTRPTAWRPR</sequence>
<dbReference type="EMBL" id="BAAAYN010000044">
    <property type="protein sequence ID" value="GAA3394401.1"/>
    <property type="molecule type" value="Genomic_DNA"/>
</dbReference>
<keyword evidence="2" id="KW-0804">Transcription</keyword>
<dbReference type="Gene3D" id="1.10.10.1320">
    <property type="entry name" value="Anti-sigma factor, zinc-finger domain"/>
    <property type="match status" value="1"/>
</dbReference>
<dbReference type="Proteomes" id="UP001501676">
    <property type="component" value="Unassembled WGS sequence"/>
</dbReference>
<evidence type="ECO:0000256" key="3">
    <source>
        <dbReference type="SAM" id="Phobius"/>
    </source>
</evidence>
<name>A0ABP6T7R4_9ACTN</name>
<proteinExistence type="predicted"/>
<gene>
    <name evidence="4" type="ORF">GCM10020369_63680</name>
</gene>
<accession>A0ABP6T7R4</accession>
<feature type="transmembrane region" description="Helical" evidence="3">
    <location>
        <begin position="118"/>
        <end position="137"/>
    </location>
</feature>
<comment type="caution">
    <text evidence="4">The sequence shown here is derived from an EMBL/GenBank/DDBJ whole genome shotgun (WGS) entry which is preliminary data.</text>
</comment>
<evidence type="ECO:0000313" key="5">
    <source>
        <dbReference type="Proteomes" id="UP001501676"/>
    </source>
</evidence>
<keyword evidence="3" id="KW-0812">Transmembrane</keyword>
<evidence type="ECO:0000313" key="4">
    <source>
        <dbReference type="EMBL" id="GAA3394401.1"/>
    </source>
</evidence>
<feature type="transmembrane region" description="Helical" evidence="3">
    <location>
        <begin position="211"/>
        <end position="231"/>
    </location>
</feature>
<dbReference type="RefSeq" id="WP_345731943.1">
    <property type="nucleotide sequence ID" value="NZ_BAAAYN010000044.1"/>
</dbReference>
<evidence type="ECO:0000256" key="1">
    <source>
        <dbReference type="ARBA" id="ARBA00023015"/>
    </source>
</evidence>